<keyword evidence="1" id="KW-1185">Reference proteome</keyword>
<reference evidence="2" key="1">
    <citation type="submission" date="2025-08" db="UniProtKB">
        <authorList>
            <consortium name="RefSeq"/>
        </authorList>
    </citation>
    <scope>IDENTIFICATION</scope>
</reference>
<proteinExistence type="predicted"/>
<dbReference type="Proteomes" id="UP000694850">
    <property type="component" value="Unplaced"/>
</dbReference>
<organism evidence="1 2">
    <name type="scientific">Orycteropus afer afer</name>
    <dbReference type="NCBI Taxonomy" id="1230840"/>
    <lineage>
        <taxon>Eukaryota</taxon>
        <taxon>Metazoa</taxon>
        <taxon>Chordata</taxon>
        <taxon>Craniata</taxon>
        <taxon>Vertebrata</taxon>
        <taxon>Euteleostomi</taxon>
        <taxon>Mammalia</taxon>
        <taxon>Eutheria</taxon>
        <taxon>Afrotheria</taxon>
        <taxon>Tubulidentata</taxon>
        <taxon>Orycteropodidae</taxon>
        <taxon>Orycteropus</taxon>
    </lineage>
</organism>
<sequence>MPKGGCSKTPQPEDFPLSNDMVEKQTGKKDKDKVSLTKTPKLDRSDGGKELRERSKRKLPFTVGTNGEQRDSDTEDKQGPERKRIKKEPAARKAGLLFGMGLSGIRAGYPLSERQQVALLMQMTAEESANSPVDTTPKHPAQSAVCQKGTPNSASKTKDKVNKRNERGETRLHRAAIRGDARRIKELISEGADVNVKDFAGWTALHEACNRGYYDVAKQLLAAGAEVNTKGLDDDTPLHDAANNGHYKVVKLLLRYGGNPQQSNRKGETPLKVASSPTMVNLLLGKSTYTSSEESSTESSEEEDAPSFAPSSSVDGNNTDSEFEKGLKHKAKNPEPQKTVTPVKDEYEFDEDDEQDRVPPVDDKHLLKKDYRKETKSNSFISIPKMEVKSYTKNNTMAPKKAAHRILSDTSDEEEVSVTMGTGEKLRLSAHSLLPTSKTRESSGSKQQKEKSKVKKKRKKETKGKEVRFGKRNDKFCSSESESEPLGSDEDDGSVGSSGCAKGSPLVLKDPSLFSSLSASSTSSHGSTASQKHNPNHTDQHSQHWRTDNWKTIASPAWSEVSSLSDSTRTRLTSESDCSSEASSVESLKPVRKKREHRKGSLQGVLAEKKGAFHASVDGAIPKLDKEGKVVKKHKTKHKHKNKEKGQCSVSQELKLKSFTYEYEDSKQKPDKAILLDNDLPAENKLKALKHDRDHFRKEEKLSKMRSEEKEWLFKDDLIKVSKDEKSLKRIKDLSKDVTKCSREEKDRANKPEKEKLMKEKSPKEEKLRPYKEERKKKSKDRPSKLEKRSDLKEDRVSKEKEKTFKEDRLRKDKVHREESAFDEYCNKSQFLEDEDTKFSLSDDQQERWFSDLSDSSFDFKGEDSWDSPVPDYREMKTDSVAKLILETVREDSKEKRRDSKSREKRDHSERRSDRDAFFRKKDRDYLDKSAEKRKDQTEKHKSLPTYLSEKDKKRRESADGAKERKDKDLSDTCRDRKDSFESTKERKEARAKPEEAYREELKELSCDGFFKEKSDSDFVKTLESWERHHSVKEKDKKDSLDKEKKEKLKSEKYKDKCGDKDKNEKSTLEKSQKDKELEKCFKEKKETKEKHKDMHSKDRERKTSLDQVKDKKEKMYPGILSEDFSEKKDDKKGKEKSWYIADIFTDESEDDRDECAGGGLALAEAGEEGKEPHSSDRHRKYSSEKQKDKDAKDKKKDKGATEGGKDRKEKIFEKHKEKKDRESTEKYKDRKDRTSVDSTQEKKNKQKLPEKAEKKHSLDDKAKSRHREKSDKEHSKERKSSKSSEVEKSLLEKLEEAALHEYREDSNDKISEISSDSFTDRGQDPGPAALLEVSFTEPPEEKAREGSCPQEKVKDRHRHSSTSSKKSHDRERGRREKAERKDRSEDYKEVGGRKDSSQYEKDFLDGDPYGISYSTKADIEDELDKTMDLFSTEKKEKSDAEREPSKKIEKELKPYGSSAVSLLKEKKKRERHREKWRDEKEKHRERHPDGFLRHKENPPNSNFKDKPKEETLRLGEAKPKEKFKESQEKEKGDSAKASSGNEKLPSSREPGRKDHRPREKLLVDGDLMMTSFERMLSQKDLEIEERHKRHKERMKQMEKMRHRSGDPKLKDKAKSAEDMRKKSLELPTRKPPGLDKKLKDPMALAPTLPTADSKMPPGAGAEPKDWLAGPQLKEVLPASPRPDQSRPTGVPTPTSVVSCPSYEEVMHTPRTPSCSADDYADLFDCADSQHTAPVSTPASACSPSFFDRFSAALSGLPENPSQTPTRTLCTSLYRSVSVDTRRTPEEELSVGDKLFRQQSVPATASYSSPGRHLLEDKAPAAPEKFPCLSPGYYSPDYGVPSPKGEALHCTPTAVVNATPSPEGVFSSLQAKSSPSHRDERGAPSLEGALPPDLGLPLDVTEDQQATAAIIPPEPSYLEPTDEGSFNTVITEEDPGEWEHPTASEQPLSSTLVGGVPENPVSWPPMGADLLLKSPQRFPESPKHFCPTETMHPAAPVPFLATEPPYPASPLSYPLSVPEPGLSEAKEDVVEGVPVVMPPSEEPAPYTPPSRLQALFPHCKALVEGAPDAPPEPAGVAAVAQADTLGSLENNYLENNAGLSALGQEDPVPWPDPFTNPEDDLDLGPFSLPDLPLQAKDVSDVDTGPVDESPTAAPEQAPAAAPVVVSGDTLTTPATEEPPPPDQASTQLSSEPVSTDEPKVEIPLDAAVQAGDVAEEKAPEDLAPGPEPVPASTELHPAGSGDEEAEAADPPTAPYSAPDSPTADSAAQGLPSDEASLTDGASRATAQAEAPPGSIQPEAADPAPKPLAEAPKPPRVEEIPQRMTRNRAQMLANQSKQGTPPPEKELPPAPPATRAKGRAPEDEDAQAQHPRKRRFQRSSQQLHQQMNTSTQQTREVIQQTLAAIVDAIKLDAIEPYHSDRANPYFEYLQIRKKIEEKRKILCYITPQAPQCYAEYVTYTGSYLLDGKPLSKLHIPVIAPPPSLAEPLKELFKQQEAVRGKLRLQHSIEREKLIVSCEQEILRVHCRAARTIANQAVPFSACTMLLDSEVYNMPLESQGDENKSVRDRFNARQFISWLQDVDDKYDRMKTCLLMRQQHEAAALNAVQRMEWQLKVQELDPAGHKSLCVNEVPSFYVPMVDVNDDFVLLPA</sequence>
<gene>
    <name evidence="2" type="primary">ANKRD11</name>
</gene>
<evidence type="ECO:0000313" key="2">
    <source>
        <dbReference type="RefSeq" id="XP_042636664.1"/>
    </source>
</evidence>
<dbReference type="RefSeq" id="XP_042636664.1">
    <property type="nucleotide sequence ID" value="XM_042780730.1"/>
</dbReference>
<name>A0AC54Z9D5_ORYAF</name>
<accession>A0AC54Z9D5</accession>
<protein>
    <submittedName>
        <fullName evidence="2">Ankyrin repeat domain-containing protein 11</fullName>
    </submittedName>
</protein>
<evidence type="ECO:0000313" key="1">
    <source>
        <dbReference type="Proteomes" id="UP000694850"/>
    </source>
</evidence>